<keyword evidence="3 10" id="KW-0812">Transmembrane</keyword>
<proteinExistence type="predicted"/>
<protein>
    <submittedName>
        <fullName evidence="13">Uncharacterized protein</fullName>
    </submittedName>
</protein>
<dbReference type="SMART" id="SM00744">
    <property type="entry name" value="RINGv"/>
    <property type="match status" value="1"/>
</dbReference>
<dbReference type="SUPFAM" id="SSF57850">
    <property type="entry name" value="RING/U-box"/>
    <property type="match status" value="1"/>
</dbReference>
<feature type="domain" description="RING-CH-type" evidence="12">
    <location>
        <begin position="1"/>
        <end position="54"/>
    </location>
</feature>
<dbReference type="PROSITE" id="PS51292">
    <property type="entry name" value="ZF_RING_CH"/>
    <property type="match status" value="1"/>
</dbReference>
<dbReference type="PANTHER" id="PTHR46065">
    <property type="entry name" value="E3 UBIQUITIN-PROTEIN LIGASE MARCH 2/3 FAMILY MEMBER"/>
    <property type="match status" value="1"/>
</dbReference>
<organism evidence="13">
    <name type="scientific">viral metagenome</name>
    <dbReference type="NCBI Taxonomy" id="1070528"/>
    <lineage>
        <taxon>unclassified sequences</taxon>
        <taxon>metagenomes</taxon>
        <taxon>organismal metagenomes</taxon>
    </lineage>
</organism>
<evidence type="ECO:0000256" key="3">
    <source>
        <dbReference type="ARBA" id="ARBA00022692"/>
    </source>
</evidence>
<evidence type="ECO:0000313" key="13">
    <source>
        <dbReference type="EMBL" id="QHU22674.1"/>
    </source>
</evidence>
<keyword evidence="9 10" id="KW-0472">Membrane</keyword>
<dbReference type="InterPro" id="IPR013083">
    <property type="entry name" value="Znf_RING/FYVE/PHD"/>
</dbReference>
<evidence type="ECO:0000256" key="7">
    <source>
        <dbReference type="ARBA" id="ARBA00022833"/>
    </source>
</evidence>
<dbReference type="EMBL" id="MN741017">
    <property type="protein sequence ID" value="QHU22674.1"/>
    <property type="molecule type" value="Genomic_DNA"/>
</dbReference>
<dbReference type="InterPro" id="IPR011016">
    <property type="entry name" value="Znf_RING-CH"/>
</dbReference>
<evidence type="ECO:0000256" key="9">
    <source>
        <dbReference type="ARBA" id="ARBA00023136"/>
    </source>
</evidence>
<reference evidence="13" key="1">
    <citation type="journal article" date="2020" name="Nature">
        <title>Giant virus diversity and host interactions through global metagenomics.</title>
        <authorList>
            <person name="Schulz F."/>
            <person name="Roux S."/>
            <person name="Paez-Espino D."/>
            <person name="Jungbluth S."/>
            <person name="Walsh D.A."/>
            <person name="Denef V.J."/>
            <person name="McMahon K.D."/>
            <person name="Konstantinidis K.T."/>
            <person name="Eloe-Fadrosh E.A."/>
            <person name="Kyrpides N.C."/>
            <person name="Woyke T."/>
        </authorList>
    </citation>
    <scope>NUCLEOTIDE SEQUENCE</scope>
    <source>
        <strain evidence="13">GVMAG-S-ERX555907-63</strain>
    </source>
</reference>
<feature type="transmembrane region" description="Helical" evidence="10">
    <location>
        <begin position="71"/>
        <end position="90"/>
    </location>
</feature>
<evidence type="ECO:0000256" key="8">
    <source>
        <dbReference type="ARBA" id="ARBA00022989"/>
    </source>
</evidence>
<dbReference type="Gene3D" id="3.30.40.10">
    <property type="entry name" value="Zinc/RING finger domain, C3HC4 (zinc finger)"/>
    <property type="match status" value="1"/>
</dbReference>
<dbReference type="GO" id="GO:0016020">
    <property type="term" value="C:membrane"/>
    <property type="evidence" value="ECO:0007669"/>
    <property type="project" value="UniProtKB-SubCell"/>
</dbReference>
<dbReference type="GO" id="GO:0008270">
    <property type="term" value="F:zinc ion binding"/>
    <property type="evidence" value="ECO:0007669"/>
    <property type="project" value="UniProtKB-KW"/>
</dbReference>
<dbReference type="PANTHER" id="PTHR46065:SF3">
    <property type="entry name" value="FI20425P1"/>
    <property type="match status" value="1"/>
</dbReference>
<feature type="domain" description="RING-type" evidence="11">
    <location>
        <begin position="3"/>
        <end position="48"/>
    </location>
</feature>
<evidence type="ECO:0000259" key="11">
    <source>
        <dbReference type="PROSITE" id="PS50089"/>
    </source>
</evidence>
<keyword evidence="6" id="KW-0833">Ubl conjugation pathway</keyword>
<keyword evidence="2" id="KW-0808">Transferase</keyword>
<dbReference type="GO" id="GO:0004842">
    <property type="term" value="F:ubiquitin-protein transferase activity"/>
    <property type="evidence" value="ECO:0007669"/>
    <property type="project" value="TreeGrafter"/>
</dbReference>
<evidence type="ECO:0000256" key="6">
    <source>
        <dbReference type="ARBA" id="ARBA00022786"/>
    </source>
</evidence>
<evidence type="ECO:0000259" key="12">
    <source>
        <dbReference type="PROSITE" id="PS51292"/>
    </source>
</evidence>
<evidence type="ECO:0000256" key="5">
    <source>
        <dbReference type="ARBA" id="ARBA00022771"/>
    </source>
</evidence>
<feature type="transmembrane region" description="Helical" evidence="10">
    <location>
        <begin position="97"/>
        <end position="117"/>
    </location>
</feature>
<keyword evidence="8 10" id="KW-1133">Transmembrane helix</keyword>
<dbReference type="AlphaFoldDB" id="A0A6C0L1R0"/>
<dbReference type="CDD" id="cd16495">
    <property type="entry name" value="RING_CH-C4HC3_MARCH"/>
    <property type="match status" value="1"/>
</dbReference>
<accession>A0A6C0L1R0</accession>
<sequence>MECRICFDNTNEPLISPCKCTGSMQWVHRTCLQKWINIKKDNKCPVCKENYIINRDKTQGFVSYLLESDTFTTIISGLLCLFIINVSFHYKIRPNTIALSFFMIIFGMHYIQVFFQHEEINFDELFETMIIYSGNGRNQYSHFAVIGASFWLIIDKLKHKMLIPYA</sequence>
<evidence type="ECO:0000256" key="2">
    <source>
        <dbReference type="ARBA" id="ARBA00022679"/>
    </source>
</evidence>
<keyword evidence="4" id="KW-0479">Metal-binding</keyword>
<evidence type="ECO:0000256" key="10">
    <source>
        <dbReference type="SAM" id="Phobius"/>
    </source>
</evidence>
<comment type="subcellular location">
    <subcellularLocation>
        <location evidence="1">Membrane</location>
        <topology evidence="1">Multi-pass membrane protein</topology>
    </subcellularLocation>
</comment>
<dbReference type="GO" id="GO:0016567">
    <property type="term" value="P:protein ubiquitination"/>
    <property type="evidence" value="ECO:0007669"/>
    <property type="project" value="TreeGrafter"/>
</dbReference>
<dbReference type="InterPro" id="IPR001841">
    <property type="entry name" value="Znf_RING"/>
</dbReference>
<keyword evidence="7" id="KW-0862">Zinc</keyword>
<keyword evidence="5" id="KW-0863">Zinc-finger</keyword>
<evidence type="ECO:0000256" key="1">
    <source>
        <dbReference type="ARBA" id="ARBA00004141"/>
    </source>
</evidence>
<dbReference type="Pfam" id="PF12906">
    <property type="entry name" value="RINGv"/>
    <property type="match status" value="1"/>
</dbReference>
<dbReference type="PROSITE" id="PS50089">
    <property type="entry name" value="ZF_RING_2"/>
    <property type="match status" value="1"/>
</dbReference>
<name>A0A6C0L1R0_9ZZZZ</name>
<evidence type="ECO:0000256" key="4">
    <source>
        <dbReference type="ARBA" id="ARBA00022723"/>
    </source>
</evidence>